<keyword evidence="5" id="KW-1185">Reference proteome</keyword>
<dbReference type="Proteomes" id="UP000321261">
    <property type="component" value="Unassembled WGS sequence"/>
</dbReference>
<dbReference type="PROSITE" id="PS50977">
    <property type="entry name" value="HTH_TETR_2"/>
    <property type="match status" value="1"/>
</dbReference>
<protein>
    <submittedName>
        <fullName evidence="4">TetR family transcriptional regulator</fullName>
    </submittedName>
</protein>
<dbReference type="InterPro" id="IPR001647">
    <property type="entry name" value="HTH_TetR"/>
</dbReference>
<reference evidence="4 5" key="1">
    <citation type="submission" date="2019-06" db="EMBL/GenBank/DDBJ databases">
        <title>Sequencing the genomes of 1000 actinobacteria strains.</title>
        <authorList>
            <person name="Klenk H.-P."/>
        </authorList>
    </citation>
    <scope>NUCLEOTIDE SEQUENCE [LARGE SCALE GENOMIC DNA]</scope>
    <source>
        <strain evidence="4 5">DSM 45671</strain>
    </source>
</reference>
<organism evidence="4 5">
    <name type="scientific">Pseudonocardia hierapolitana</name>
    <dbReference type="NCBI Taxonomy" id="1128676"/>
    <lineage>
        <taxon>Bacteria</taxon>
        <taxon>Bacillati</taxon>
        <taxon>Actinomycetota</taxon>
        <taxon>Actinomycetes</taxon>
        <taxon>Pseudonocardiales</taxon>
        <taxon>Pseudonocardiaceae</taxon>
        <taxon>Pseudonocardia</taxon>
    </lineage>
</organism>
<dbReference type="InterPro" id="IPR009057">
    <property type="entry name" value="Homeodomain-like_sf"/>
</dbReference>
<dbReference type="SUPFAM" id="SSF46689">
    <property type="entry name" value="Homeodomain-like"/>
    <property type="match status" value="1"/>
</dbReference>
<dbReference type="InterPro" id="IPR049445">
    <property type="entry name" value="TetR_SbtR-like_C"/>
</dbReference>
<dbReference type="InterPro" id="IPR036271">
    <property type="entry name" value="Tet_transcr_reg_TetR-rel_C_sf"/>
</dbReference>
<evidence type="ECO:0000256" key="2">
    <source>
        <dbReference type="PROSITE-ProRule" id="PRU00335"/>
    </source>
</evidence>
<keyword evidence="1 2" id="KW-0238">DNA-binding</keyword>
<dbReference type="RefSeq" id="WP_147254775.1">
    <property type="nucleotide sequence ID" value="NZ_VIWU01000001.1"/>
</dbReference>
<evidence type="ECO:0000259" key="3">
    <source>
        <dbReference type="PROSITE" id="PS50977"/>
    </source>
</evidence>
<dbReference type="Pfam" id="PF00440">
    <property type="entry name" value="TetR_N"/>
    <property type="match status" value="1"/>
</dbReference>
<name>A0A561SLA9_9PSEU</name>
<dbReference type="EMBL" id="VIWU01000001">
    <property type="protein sequence ID" value="TWF75602.1"/>
    <property type="molecule type" value="Genomic_DNA"/>
</dbReference>
<dbReference type="PANTHER" id="PTHR46637">
    <property type="entry name" value="TIS1421-TRANSPOSASE PROTEIN A"/>
    <property type="match status" value="1"/>
</dbReference>
<accession>A0A561SLA9</accession>
<dbReference type="PANTHER" id="PTHR46637:SF1">
    <property type="entry name" value="BLL5188 PROTEIN"/>
    <property type="match status" value="1"/>
</dbReference>
<comment type="caution">
    <text evidence="4">The sequence shown here is derived from an EMBL/GenBank/DDBJ whole genome shotgun (WGS) entry which is preliminary data.</text>
</comment>
<evidence type="ECO:0000256" key="1">
    <source>
        <dbReference type="ARBA" id="ARBA00023125"/>
    </source>
</evidence>
<gene>
    <name evidence="4" type="ORF">FHX44_111486</name>
</gene>
<dbReference type="Pfam" id="PF21597">
    <property type="entry name" value="TetR_C_43"/>
    <property type="match status" value="1"/>
</dbReference>
<dbReference type="Gene3D" id="1.10.357.10">
    <property type="entry name" value="Tetracycline Repressor, domain 2"/>
    <property type="match status" value="1"/>
</dbReference>
<dbReference type="OrthoDB" id="3192968at2"/>
<proteinExistence type="predicted"/>
<dbReference type="AlphaFoldDB" id="A0A561SLA9"/>
<dbReference type="SUPFAM" id="SSF48498">
    <property type="entry name" value="Tetracyclin repressor-like, C-terminal domain"/>
    <property type="match status" value="1"/>
</dbReference>
<dbReference type="Pfam" id="PF13340">
    <property type="entry name" value="DUF4096"/>
    <property type="match status" value="1"/>
</dbReference>
<sequence>MTALPDARPGLRSDARRNRRRLLESAREVMREQGLDASLGEIARRAGVGNATLYRHFPTREVLCEAVFAEYGSELEEIRERVLQIPDAWDALTTWLEETGAAFATDKAFADLVTRGMAESPALNELCMRAMGLAETLFRNAQRQGAVRADVEFTDLMVVMYALQQVVAATAQVAPDAWRRHLAIALDGLRPRDGGAPLPPVAVTFEQLVAIGECPQPRDAVERAADPEPCLPIAGVERVPAISDELWELIEPALPSSAGRRGRPSRDHRQTLEGIFWRYRTGCPWRDLPVEFGPWQTLWKRHRRWSAEGVYQRILERLVQS</sequence>
<dbReference type="PRINTS" id="PR00455">
    <property type="entry name" value="HTHTETR"/>
</dbReference>
<dbReference type="InterPro" id="IPR025161">
    <property type="entry name" value="IS402-like_dom"/>
</dbReference>
<feature type="DNA-binding region" description="H-T-H motif" evidence="2">
    <location>
        <begin position="38"/>
        <end position="57"/>
    </location>
</feature>
<dbReference type="GO" id="GO:0003677">
    <property type="term" value="F:DNA binding"/>
    <property type="evidence" value="ECO:0007669"/>
    <property type="project" value="UniProtKB-UniRule"/>
</dbReference>
<evidence type="ECO:0000313" key="4">
    <source>
        <dbReference type="EMBL" id="TWF75602.1"/>
    </source>
</evidence>
<feature type="domain" description="HTH tetR-type" evidence="3">
    <location>
        <begin position="16"/>
        <end position="75"/>
    </location>
</feature>
<dbReference type="InterPro" id="IPR052909">
    <property type="entry name" value="Transposase_6_like"/>
</dbReference>
<evidence type="ECO:0000313" key="5">
    <source>
        <dbReference type="Proteomes" id="UP000321261"/>
    </source>
</evidence>